<feature type="non-terminal residue" evidence="2">
    <location>
        <position position="1"/>
    </location>
</feature>
<organism evidence="2">
    <name type="scientific">marine sediment metagenome</name>
    <dbReference type="NCBI Taxonomy" id="412755"/>
    <lineage>
        <taxon>unclassified sequences</taxon>
        <taxon>metagenomes</taxon>
        <taxon>ecological metagenomes</taxon>
    </lineage>
</organism>
<feature type="region of interest" description="Disordered" evidence="1">
    <location>
        <begin position="1"/>
        <end position="28"/>
    </location>
</feature>
<proteinExistence type="predicted"/>
<gene>
    <name evidence="2" type="ORF">S12H4_24417</name>
</gene>
<evidence type="ECO:0000313" key="2">
    <source>
        <dbReference type="EMBL" id="GAI77784.1"/>
    </source>
</evidence>
<reference evidence="2" key="1">
    <citation type="journal article" date="2014" name="Front. Microbiol.">
        <title>High frequency of phylogenetically diverse reductive dehalogenase-homologous genes in deep subseafloor sedimentary metagenomes.</title>
        <authorList>
            <person name="Kawai M."/>
            <person name="Futagami T."/>
            <person name="Toyoda A."/>
            <person name="Takaki Y."/>
            <person name="Nishi S."/>
            <person name="Hori S."/>
            <person name="Arai W."/>
            <person name="Tsubouchi T."/>
            <person name="Morono Y."/>
            <person name="Uchiyama I."/>
            <person name="Ito T."/>
            <person name="Fujiyama A."/>
            <person name="Inagaki F."/>
            <person name="Takami H."/>
        </authorList>
    </citation>
    <scope>NUCLEOTIDE SEQUENCE</scope>
    <source>
        <strain evidence="2">Expedition CK06-06</strain>
    </source>
</reference>
<dbReference type="EMBL" id="BARW01013245">
    <property type="protein sequence ID" value="GAI77784.1"/>
    <property type="molecule type" value="Genomic_DNA"/>
</dbReference>
<name>X1TCL0_9ZZZZ</name>
<dbReference type="AlphaFoldDB" id="X1TCL0"/>
<accession>X1TCL0</accession>
<feature type="compositionally biased region" description="Basic and acidic residues" evidence="1">
    <location>
        <begin position="18"/>
        <end position="28"/>
    </location>
</feature>
<protein>
    <submittedName>
        <fullName evidence="2">Uncharacterized protein</fullName>
    </submittedName>
</protein>
<evidence type="ECO:0000256" key="1">
    <source>
        <dbReference type="SAM" id="MobiDB-lite"/>
    </source>
</evidence>
<comment type="caution">
    <text evidence="2">The sequence shown here is derived from an EMBL/GenBank/DDBJ whole genome shotgun (WGS) entry which is preliminary data.</text>
</comment>
<sequence length="78" mass="9077">PPKQVVIQELPPDQGELPPKRGELPPKRVVSRDLSKRAFQERVLSKKEKKKKREAVEKGLKMLKKVLSKAPENKLRWK</sequence>